<reference evidence="6" key="1">
    <citation type="submission" date="2018-08" db="EMBL/GenBank/DDBJ databases">
        <title>Draft genome sequence of azole-resistant Aspergillus thermomutatus (Neosartorya pseudofischeri) strain HMR AF 39, isolated from a human nasal aspirate.</title>
        <authorList>
            <person name="Parent-Michaud M."/>
            <person name="Dufresne P.J."/>
            <person name="Fournier E."/>
            <person name="Martineau C."/>
            <person name="Moreira S."/>
            <person name="Perkins V."/>
            <person name="De Repentigny L."/>
            <person name="Dufresne S.F."/>
        </authorList>
    </citation>
    <scope>NUCLEOTIDE SEQUENCE [LARGE SCALE GENOMIC DNA]</scope>
    <source>
        <strain evidence="6">HMR AF 39</strain>
    </source>
</reference>
<feature type="compositionally biased region" description="Polar residues" evidence="5">
    <location>
        <begin position="1"/>
        <end position="15"/>
    </location>
</feature>
<gene>
    <name evidence="6" type="ORF">CDV56_107550</name>
</gene>
<evidence type="ECO:0000313" key="6">
    <source>
        <dbReference type="EMBL" id="RHZ53388.1"/>
    </source>
</evidence>
<dbReference type="STRING" id="41047.A0A397GUP5"/>
<accession>A0A397GUP5</accession>
<comment type="caution">
    <text evidence="6">The sequence shown here is derived from an EMBL/GenBank/DDBJ whole genome shotgun (WGS) entry which is preliminary data.</text>
</comment>
<dbReference type="PANTHER" id="PTHR28163">
    <property type="entry name" value="PROTEIN PET117 HOMOLOG, MITOCHONDRIAL"/>
    <property type="match status" value="1"/>
</dbReference>
<evidence type="ECO:0000256" key="3">
    <source>
        <dbReference type="ARBA" id="ARBA00022946"/>
    </source>
</evidence>
<protein>
    <recommendedName>
        <fullName evidence="8">Cytochrome c oxidase assembly protein</fullName>
    </recommendedName>
</protein>
<proteinExistence type="inferred from homology"/>
<sequence>MGSSIPRTAYATNDPQGGRRFCQPTPPPLMMITENTTMSRASKVTLALTSLGTAGIVYFVHWSQEQEKAQMHKGVERDMEKQRIRMERQADFEMQKALEEEYRKLQKVSPSTDTQGSSG</sequence>
<feature type="region of interest" description="Disordered" evidence="5">
    <location>
        <begin position="1"/>
        <end position="21"/>
    </location>
</feature>
<dbReference type="OrthoDB" id="76305at2759"/>
<dbReference type="Pfam" id="PF15786">
    <property type="entry name" value="PET117"/>
    <property type="match status" value="1"/>
</dbReference>
<comment type="subcellular location">
    <subcellularLocation>
        <location evidence="1">Mitochondrion</location>
    </subcellularLocation>
</comment>
<evidence type="ECO:0000313" key="7">
    <source>
        <dbReference type="Proteomes" id="UP000215305"/>
    </source>
</evidence>
<dbReference type="GO" id="GO:0005739">
    <property type="term" value="C:mitochondrion"/>
    <property type="evidence" value="ECO:0007669"/>
    <property type="project" value="UniProtKB-SubCell"/>
</dbReference>
<keyword evidence="3" id="KW-0809">Transit peptide</keyword>
<dbReference type="VEuPathDB" id="FungiDB:CDV56_107550"/>
<name>A0A397GUP5_ASPTH</name>
<dbReference type="GO" id="GO:0033617">
    <property type="term" value="P:mitochondrial respiratory chain complex IV assembly"/>
    <property type="evidence" value="ECO:0007669"/>
    <property type="project" value="TreeGrafter"/>
</dbReference>
<organism evidence="6 7">
    <name type="scientific">Aspergillus thermomutatus</name>
    <name type="common">Neosartorya pseudofischeri</name>
    <dbReference type="NCBI Taxonomy" id="41047"/>
    <lineage>
        <taxon>Eukaryota</taxon>
        <taxon>Fungi</taxon>
        <taxon>Dikarya</taxon>
        <taxon>Ascomycota</taxon>
        <taxon>Pezizomycotina</taxon>
        <taxon>Eurotiomycetes</taxon>
        <taxon>Eurotiomycetidae</taxon>
        <taxon>Eurotiales</taxon>
        <taxon>Aspergillaceae</taxon>
        <taxon>Aspergillus</taxon>
        <taxon>Aspergillus subgen. Fumigati</taxon>
    </lineage>
</organism>
<dbReference type="EMBL" id="NKHU02000124">
    <property type="protein sequence ID" value="RHZ53388.1"/>
    <property type="molecule type" value="Genomic_DNA"/>
</dbReference>
<keyword evidence="7" id="KW-1185">Reference proteome</keyword>
<evidence type="ECO:0000256" key="5">
    <source>
        <dbReference type="SAM" id="MobiDB-lite"/>
    </source>
</evidence>
<keyword evidence="4" id="KW-0496">Mitochondrion</keyword>
<evidence type="ECO:0000256" key="2">
    <source>
        <dbReference type="ARBA" id="ARBA00008197"/>
    </source>
</evidence>
<dbReference type="RefSeq" id="XP_026613611.1">
    <property type="nucleotide sequence ID" value="XM_026761169.1"/>
</dbReference>
<comment type="similarity">
    <text evidence="2">Belongs to the PET117 family.</text>
</comment>
<evidence type="ECO:0000256" key="4">
    <source>
        <dbReference type="ARBA" id="ARBA00023128"/>
    </source>
</evidence>
<dbReference type="AlphaFoldDB" id="A0A397GUP5"/>
<evidence type="ECO:0000256" key="1">
    <source>
        <dbReference type="ARBA" id="ARBA00004173"/>
    </source>
</evidence>
<dbReference type="PANTHER" id="PTHR28163:SF1">
    <property type="entry name" value="PROTEIN PET117 HOMOLOG, MITOCHONDRIAL"/>
    <property type="match status" value="1"/>
</dbReference>
<dbReference type="Proteomes" id="UP000215305">
    <property type="component" value="Unassembled WGS sequence"/>
</dbReference>
<evidence type="ECO:0008006" key="8">
    <source>
        <dbReference type="Google" id="ProtNLM"/>
    </source>
</evidence>
<dbReference type="GeneID" id="38129524"/>
<dbReference type="InterPro" id="IPR031568">
    <property type="entry name" value="Pet117"/>
</dbReference>